<evidence type="ECO:0000256" key="1">
    <source>
        <dbReference type="SAM" id="MobiDB-lite"/>
    </source>
</evidence>
<dbReference type="Pfam" id="PF11662">
    <property type="entry name" value="DUF3263"/>
    <property type="match status" value="1"/>
</dbReference>
<feature type="compositionally biased region" description="Acidic residues" evidence="1">
    <location>
        <begin position="25"/>
        <end position="37"/>
    </location>
</feature>
<feature type="region of interest" description="Disordered" evidence="1">
    <location>
        <begin position="1"/>
        <end position="47"/>
    </location>
</feature>
<gene>
    <name evidence="2" type="ORF">GCM10009681_27290</name>
</gene>
<reference evidence="3" key="1">
    <citation type="journal article" date="2019" name="Int. J. Syst. Evol. Microbiol.">
        <title>The Global Catalogue of Microorganisms (GCM) 10K type strain sequencing project: providing services to taxonomists for standard genome sequencing and annotation.</title>
        <authorList>
            <consortium name="The Broad Institute Genomics Platform"/>
            <consortium name="The Broad Institute Genome Sequencing Center for Infectious Disease"/>
            <person name="Wu L."/>
            <person name="Ma J."/>
        </authorList>
    </citation>
    <scope>NUCLEOTIDE SEQUENCE [LARGE SCALE GENOMIC DNA]</scope>
    <source>
        <strain evidence="3">JCM 13249</strain>
    </source>
</reference>
<evidence type="ECO:0000313" key="3">
    <source>
        <dbReference type="Proteomes" id="UP001500655"/>
    </source>
</evidence>
<dbReference type="Proteomes" id="UP001500655">
    <property type="component" value="Unassembled WGS sequence"/>
</dbReference>
<evidence type="ECO:0008006" key="4">
    <source>
        <dbReference type="Google" id="ProtNLM"/>
    </source>
</evidence>
<proteinExistence type="predicted"/>
<name>A0ABP4WKA1_9ACTN</name>
<feature type="compositionally biased region" description="Acidic residues" evidence="1">
    <location>
        <begin position="1"/>
        <end position="10"/>
    </location>
</feature>
<protein>
    <recommendedName>
        <fullName evidence="4">DUF3263 domain-containing protein</fullName>
    </recommendedName>
</protein>
<sequence>MDAADTEQGLDIDRLPRVGIQRTDDELDWPTDVEPEAPAETGPALNDQQREILAFEKQWWRYAGAKEQAIRDQFNISPTRYYQSLNALLDNPAALSHDPALVKRLRRLRATRQRSRNRR</sequence>
<dbReference type="EMBL" id="BAAALS010000011">
    <property type="protein sequence ID" value="GAA1754641.1"/>
    <property type="molecule type" value="Genomic_DNA"/>
</dbReference>
<keyword evidence="3" id="KW-1185">Reference proteome</keyword>
<organism evidence="2 3">
    <name type="scientific">Luedemannella helvata</name>
    <dbReference type="NCBI Taxonomy" id="349315"/>
    <lineage>
        <taxon>Bacteria</taxon>
        <taxon>Bacillati</taxon>
        <taxon>Actinomycetota</taxon>
        <taxon>Actinomycetes</taxon>
        <taxon>Micromonosporales</taxon>
        <taxon>Micromonosporaceae</taxon>
        <taxon>Luedemannella</taxon>
    </lineage>
</organism>
<dbReference type="RefSeq" id="WP_344081097.1">
    <property type="nucleotide sequence ID" value="NZ_BAAALS010000011.1"/>
</dbReference>
<dbReference type="InterPro" id="IPR021678">
    <property type="entry name" value="DUF3263"/>
</dbReference>
<accession>A0ABP4WKA1</accession>
<evidence type="ECO:0000313" key="2">
    <source>
        <dbReference type="EMBL" id="GAA1754641.1"/>
    </source>
</evidence>
<comment type="caution">
    <text evidence="2">The sequence shown here is derived from an EMBL/GenBank/DDBJ whole genome shotgun (WGS) entry which is preliminary data.</text>
</comment>